<dbReference type="PROSITE" id="PS00760">
    <property type="entry name" value="SPASE_I_2"/>
    <property type="match status" value="1"/>
</dbReference>
<dbReference type="EMBL" id="CP002360">
    <property type="protein sequence ID" value="AEE96260.1"/>
    <property type="molecule type" value="Genomic_DNA"/>
</dbReference>
<dbReference type="InterPro" id="IPR000223">
    <property type="entry name" value="Pept_S26A_signal_pept_1"/>
</dbReference>
<keyword evidence="12" id="KW-1185">Reference proteome</keyword>
<evidence type="ECO:0000256" key="5">
    <source>
        <dbReference type="ARBA" id="ARBA00022670"/>
    </source>
</evidence>
<keyword evidence="6 8" id="KW-0378">Hydrolase</keyword>
<dbReference type="Pfam" id="PF10502">
    <property type="entry name" value="Peptidase_S26"/>
    <property type="match status" value="1"/>
</dbReference>
<evidence type="ECO:0000256" key="9">
    <source>
        <dbReference type="RuleBase" id="RU362042"/>
    </source>
</evidence>
<dbReference type="PANTHER" id="PTHR43390:SF1">
    <property type="entry name" value="CHLOROPLAST PROCESSING PEPTIDASE"/>
    <property type="match status" value="1"/>
</dbReference>
<dbReference type="Proteomes" id="UP000008457">
    <property type="component" value="Chromosome"/>
</dbReference>
<feature type="transmembrane region" description="Helical" evidence="8">
    <location>
        <begin position="16"/>
        <end position="35"/>
    </location>
</feature>
<dbReference type="SUPFAM" id="SSF51306">
    <property type="entry name" value="LexA/Signal peptidase"/>
    <property type="match status" value="1"/>
</dbReference>
<keyword evidence="8" id="KW-0812">Transmembrane</keyword>
<organism evidence="11 12">
    <name type="scientific">Mahella australiensis (strain DSM 15567 / CIP 107919 / 50-1 BON)</name>
    <dbReference type="NCBI Taxonomy" id="697281"/>
    <lineage>
        <taxon>Bacteria</taxon>
        <taxon>Bacillati</taxon>
        <taxon>Bacillota</taxon>
        <taxon>Clostridia</taxon>
        <taxon>Thermoanaerobacterales</taxon>
        <taxon>Thermoanaerobacterales Family IV. Incertae Sedis</taxon>
        <taxon>Mahella</taxon>
    </lineage>
</organism>
<dbReference type="InterPro" id="IPR036286">
    <property type="entry name" value="LexA/Signal_pep-like_sf"/>
</dbReference>
<evidence type="ECO:0000256" key="7">
    <source>
        <dbReference type="PIRSR" id="PIRSR600223-1"/>
    </source>
</evidence>
<protein>
    <recommendedName>
        <fullName evidence="4 8">Signal peptidase I</fullName>
        <ecNumber evidence="4 8">3.4.21.89</ecNumber>
    </recommendedName>
</protein>
<evidence type="ECO:0000259" key="10">
    <source>
        <dbReference type="Pfam" id="PF10502"/>
    </source>
</evidence>
<reference evidence="12" key="1">
    <citation type="submission" date="2010-11" db="EMBL/GenBank/DDBJ databases">
        <title>The complete genome of Mahella australiensis DSM 15567.</title>
        <authorList>
            <consortium name="US DOE Joint Genome Institute (JGI-PGF)"/>
            <person name="Lucas S."/>
            <person name="Copeland A."/>
            <person name="Lapidus A."/>
            <person name="Bruce D."/>
            <person name="Goodwin L."/>
            <person name="Pitluck S."/>
            <person name="Kyrpides N."/>
            <person name="Mavromatis K."/>
            <person name="Pagani I."/>
            <person name="Ivanova N."/>
            <person name="Teshima H."/>
            <person name="Brettin T."/>
            <person name="Detter J.C."/>
            <person name="Han C."/>
            <person name="Tapia R."/>
            <person name="Land M."/>
            <person name="Hauser L."/>
            <person name="Markowitz V."/>
            <person name="Cheng J.-F."/>
            <person name="Hugenholtz P."/>
            <person name="Woyke T."/>
            <person name="Wu D."/>
            <person name="Spring S."/>
            <person name="Pukall R."/>
            <person name="Steenblock K."/>
            <person name="Schneider S."/>
            <person name="Klenk H.-P."/>
            <person name="Eisen J.A."/>
        </authorList>
    </citation>
    <scope>NUCLEOTIDE SEQUENCE [LARGE SCALE GENOMIC DNA]</scope>
    <source>
        <strain evidence="12">DSM 15567 / CIP 107919 / 50-1 BON</strain>
    </source>
</reference>
<evidence type="ECO:0000313" key="12">
    <source>
        <dbReference type="Proteomes" id="UP000008457"/>
    </source>
</evidence>
<comment type="catalytic activity">
    <reaction evidence="1 8">
        <text>Cleavage of hydrophobic, N-terminal signal or leader sequences from secreted and periplasmic proteins.</text>
        <dbReference type="EC" id="3.4.21.89"/>
    </reaction>
</comment>
<dbReference type="AlphaFoldDB" id="F4A2T0"/>
<dbReference type="KEGG" id="mas:Mahau_1062"/>
<dbReference type="NCBIfam" id="TIGR02227">
    <property type="entry name" value="sigpep_I_bact"/>
    <property type="match status" value="1"/>
</dbReference>
<dbReference type="GO" id="GO:0005886">
    <property type="term" value="C:plasma membrane"/>
    <property type="evidence" value="ECO:0007669"/>
    <property type="project" value="UniProtKB-SubCell"/>
</dbReference>
<evidence type="ECO:0000256" key="1">
    <source>
        <dbReference type="ARBA" id="ARBA00000677"/>
    </source>
</evidence>
<dbReference type="PROSITE" id="PS00761">
    <property type="entry name" value="SPASE_I_3"/>
    <property type="match status" value="1"/>
</dbReference>
<dbReference type="EC" id="3.4.21.89" evidence="4 8"/>
<dbReference type="GO" id="GO:0006465">
    <property type="term" value="P:signal peptide processing"/>
    <property type="evidence" value="ECO:0007669"/>
    <property type="project" value="InterPro"/>
</dbReference>
<dbReference type="HOGENOM" id="CLU_028723_5_1_9"/>
<evidence type="ECO:0000256" key="4">
    <source>
        <dbReference type="ARBA" id="ARBA00013208"/>
    </source>
</evidence>
<evidence type="ECO:0000256" key="6">
    <source>
        <dbReference type="ARBA" id="ARBA00022801"/>
    </source>
</evidence>
<dbReference type="OrthoDB" id="9802919at2"/>
<dbReference type="eggNOG" id="COG0681">
    <property type="taxonomic scope" value="Bacteria"/>
</dbReference>
<dbReference type="PRINTS" id="PR00727">
    <property type="entry name" value="LEADERPTASE"/>
</dbReference>
<evidence type="ECO:0000256" key="3">
    <source>
        <dbReference type="ARBA" id="ARBA00009370"/>
    </source>
</evidence>
<dbReference type="CDD" id="cd06530">
    <property type="entry name" value="S26_SPase_I"/>
    <property type="match status" value="1"/>
</dbReference>
<evidence type="ECO:0000313" key="11">
    <source>
        <dbReference type="EMBL" id="AEE96260.1"/>
    </source>
</evidence>
<proteinExistence type="inferred from homology"/>
<evidence type="ECO:0000256" key="2">
    <source>
        <dbReference type="ARBA" id="ARBA00004401"/>
    </source>
</evidence>
<feature type="active site" evidence="7">
    <location>
        <position position="87"/>
    </location>
</feature>
<comment type="subcellular location">
    <subcellularLocation>
        <location evidence="2">Cell membrane</location>
        <topology evidence="2">Single-pass type II membrane protein</topology>
    </subcellularLocation>
    <subcellularLocation>
        <location evidence="9">Membrane</location>
        <topology evidence="9">Single-pass type II membrane protein</topology>
    </subcellularLocation>
</comment>
<comment type="similarity">
    <text evidence="3 9">Belongs to the peptidase S26 family.</text>
</comment>
<keyword evidence="8" id="KW-1133">Transmembrane helix</keyword>
<reference evidence="11 12" key="2">
    <citation type="journal article" date="2011" name="Stand. Genomic Sci.">
        <title>Complete genome sequence of Mahella australiensis type strain (50-1 BON).</title>
        <authorList>
            <person name="Sikorski J."/>
            <person name="Teshima H."/>
            <person name="Nolan M."/>
            <person name="Lucas S."/>
            <person name="Hammon N."/>
            <person name="Deshpande S."/>
            <person name="Cheng J.F."/>
            <person name="Pitluck S."/>
            <person name="Liolios K."/>
            <person name="Pagani I."/>
            <person name="Ivanova N."/>
            <person name="Huntemann M."/>
            <person name="Mavromatis K."/>
            <person name="Ovchinikova G."/>
            <person name="Pati A."/>
            <person name="Tapia R."/>
            <person name="Han C."/>
            <person name="Goodwin L."/>
            <person name="Chen A."/>
            <person name="Palaniappan K."/>
            <person name="Land M."/>
            <person name="Hauser L."/>
            <person name="Ngatchou-Djao O.D."/>
            <person name="Rohde M."/>
            <person name="Pukall R."/>
            <person name="Spring S."/>
            <person name="Abt B."/>
            <person name="Goker M."/>
            <person name="Detter J.C."/>
            <person name="Woyke T."/>
            <person name="Bristow J."/>
            <person name="Markowitz V."/>
            <person name="Hugenholtz P."/>
            <person name="Eisen J.A."/>
            <person name="Kyrpides N.C."/>
            <person name="Klenk H.P."/>
            <person name="Lapidus A."/>
        </authorList>
    </citation>
    <scope>NUCLEOTIDE SEQUENCE [LARGE SCALE GENOMIC DNA]</scope>
    <source>
        <strain evidence="12">DSM 15567 / CIP 107919 / 50-1 BON</strain>
    </source>
</reference>
<keyword evidence="8" id="KW-0472">Membrane</keyword>
<dbReference type="GO" id="GO:0009003">
    <property type="term" value="F:signal peptidase activity"/>
    <property type="evidence" value="ECO:0007669"/>
    <property type="project" value="UniProtKB-EC"/>
</dbReference>
<evidence type="ECO:0000256" key="8">
    <source>
        <dbReference type="RuleBase" id="RU003993"/>
    </source>
</evidence>
<dbReference type="PROSITE" id="PS00501">
    <property type="entry name" value="SPASE_I_1"/>
    <property type="match status" value="1"/>
</dbReference>
<feature type="active site" evidence="7">
    <location>
        <position position="44"/>
    </location>
</feature>
<dbReference type="InterPro" id="IPR019756">
    <property type="entry name" value="Pept_S26A_signal_pept_1_Ser-AS"/>
</dbReference>
<sequence>MDSERKSKGGNEAMEWIEAIVIAFVAAFLIRYFIFEPITVEGSSMVPTLNDGDMLIVDKISYRFNEPQRGDIVIFKYPGDMKENFVKRIIALGGDEIEVKNGDVYVNGQRLLEDYIADQPRVGFEDSVVPEGTIFVLGDNRNGSKDSRDPQVGFVPVDNIVGKAVLRIWPVNRIGALDTTYRFANGAASASEGE</sequence>
<accession>F4A2T0</accession>
<dbReference type="InterPro" id="IPR019757">
    <property type="entry name" value="Pept_S26A_signal_pept_1_Lys-AS"/>
</dbReference>
<dbReference type="RefSeq" id="WP_013780690.1">
    <property type="nucleotide sequence ID" value="NC_015520.1"/>
</dbReference>
<feature type="domain" description="Peptidase S26" evidence="10">
    <location>
        <begin position="14"/>
        <end position="169"/>
    </location>
</feature>
<name>F4A2T0_MAHA5</name>
<dbReference type="STRING" id="697281.Mahau_1062"/>
<dbReference type="GO" id="GO:0004252">
    <property type="term" value="F:serine-type endopeptidase activity"/>
    <property type="evidence" value="ECO:0007669"/>
    <property type="project" value="InterPro"/>
</dbReference>
<dbReference type="PANTHER" id="PTHR43390">
    <property type="entry name" value="SIGNAL PEPTIDASE I"/>
    <property type="match status" value="1"/>
</dbReference>
<gene>
    <name evidence="11" type="ordered locus">Mahau_1062</name>
</gene>
<dbReference type="Gene3D" id="2.10.109.10">
    <property type="entry name" value="Umud Fragment, subunit A"/>
    <property type="match status" value="1"/>
</dbReference>
<dbReference type="InterPro" id="IPR019758">
    <property type="entry name" value="Pept_S26A_signal_pept_1_CS"/>
</dbReference>
<keyword evidence="5 8" id="KW-0645">Protease</keyword>
<dbReference type="InterPro" id="IPR019533">
    <property type="entry name" value="Peptidase_S26"/>
</dbReference>